<dbReference type="InterPro" id="IPR036179">
    <property type="entry name" value="Ig-like_dom_sf"/>
</dbReference>
<dbReference type="InterPro" id="IPR007110">
    <property type="entry name" value="Ig-like_dom"/>
</dbReference>
<dbReference type="Proteomes" id="UP000735302">
    <property type="component" value="Unassembled WGS sequence"/>
</dbReference>
<evidence type="ECO:0000313" key="3">
    <source>
        <dbReference type="Proteomes" id="UP000735302"/>
    </source>
</evidence>
<reference evidence="2 3" key="1">
    <citation type="journal article" date="2021" name="Elife">
        <title>Chloroplast acquisition without the gene transfer in kleptoplastic sea slugs, Plakobranchus ocellatus.</title>
        <authorList>
            <person name="Maeda T."/>
            <person name="Takahashi S."/>
            <person name="Yoshida T."/>
            <person name="Shimamura S."/>
            <person name="Takaki Y."/>
            <person name="Nagai Y."/>
            <person name="Toyoda A."/>
            <person name="Suzuki Y."/>
            <person name="Arimoto A."/>
            <person name="Ishii H."/>
            <person name="Satoh N."/>
            <person name="Nishiyama T."/>
            <person name="Hasebe M."/>
            <person name="Maruyama T."/>
            <person name="Minagawa J."/>
            <person name="Obokata J."/>
            <person name="Shigenobu S."/>
        </authorList>
    </citation>
    <scope>NUCLEOTIDE SEQUENCE [LARGE SCALE GENOMIC DNA]</scope>
</reference>
<dbReference type="PROSITE" id="PS50835">
    <property type="entry name" value="IG_LIKE"/>
    <property type="match status" value="1"/>
</dbReference>
<dbReference type="InterPro" id="IPR013783">
    <property type="entry name" value="Ig-like_fold"/>
</dbReference>
<feature type="domain" description="Ig-like" evidence="1">
    <location>
        <begin position="10"/>
        <end position="118"/>
    </location>
</feature>
<gene>
    <name evidence="2" type="ORF">PoB_003533600</name>
</gene>
<keyword evidence="3" id="KW-1185">Reference proteome</keyword>
<dbReference type="Gene3D" id="2.60.40.10">
    <property type="entry name" value="Immunoglobulins"/>
    <property type="match status" value="1"/>
</dbReference>
<evidence type="ECO:0000313" key="2">
    <source>
        <dbReference type="EMBL" id="GFO08831.1"/>
    </source>
</evidence>
<name>A0AAV4ACH1_9GAST</name>
<dbReference type="SUPFAM" id="SSF48726">
    <property type="entry name" value="Immunoglobulin"/>
    <property type="match status" value="1"/>
</dbReference>
<sequence length="179" mass="19625">MFTYSSRQLPVQLDSVKPDCIPAEEGQAIILTCTVNPAALACSGITTILDWRVNKPTSVIACNSNRCGGGYSSRYGFSAIISTSSSTLTIYNVSRTDPFNMETRWTCRPCTADRKAVTACNKLEVYAKPENPSCTVRENTAVPGDIESVTVSCSTTKVYPRAKCSFERRANVRLLHSRH</sequence>
<proteinExistence type="predicted"/>
<organism evidence="2 3">
    <name type="scientific">Plakobranchus ocellatus</name>
    <dbReference type="NCBI Taxonomy" id="259542"/>
    <lineage>
        <taxon>Eukaryota</taxon>
        <taxon>Metazoa</taxon>
        <taxon>Spiralia</taxon>
        <taxon>Lophotrochozoa</taxon>
        <taxon>Mollusca</taxon>
        <taxon>Gastropoda</taxon>
        <taxon>Heterobranchia</taxon>
        <taxon>Euthyneura</taxon>
        <taxon>Panpulmonata</taxon>
        <taxon>Sacoglossa</taxon>
        <taxon>Placobranchoidea</taxon>
        <taxon>Plakobranchidae</taxon>
        <taxon>Plakobranchus</taxon>
    </lineage>
</organism>
<accession>A0AAV4ACH1</accession>
<dbReference type="EMBL" id="BLXT01004001">
    <property type="protein sequence ID" value="GFO08831.1"/>
    <property type="molecule type" value="Genomic_DNA"/>
</dbReference>
<dbReference type="AlphaFoldDB" id="A0AAV4ACH1"/>
<protein>
    <recommendedName>
        <fullName evidence="1">Ig-like domain-containing protein</fullName>
    </recommendedName>
</protein>
<comment type="caution">
    <text evidence="2">The sequence shown here is derived from an EMBL/GenBank/DDBJ whole genome shotgun (WGS) entry which is preliminary data.</text>
</comment>
<evidence type="ECO:0000259" key="1">
    <source>
        <dbReference type="PROSITE" id="PS50835"/>
    </source>
</evidence>